<sequence length="151" mass="16418">MRKGFILACIASFILLYEDFNHLLVLLIVGGFELEQAAQKAFGHSSFTGAILIGSIRLIPFVSLIACAICTKLLESLKGRLSLCVSLLVAVWVIFCGYWSITSPLYTAEHASSTSAIAYIFVPITAYMFSFAAGASVYLLCKVYEVVTKGK</sequence>
<dbReference type="OrthoDB" id="6336303at2"/>
<dbReference type="AlphaFoldDB" id="A0A857JGT3"/>
<keyword evidence="1" id="KW-0472">Membrane</keyword>
<proteinExistence type="predicted"/>
<evidence type="ECO:0000313" key="3">
    <source>
        <dbReference type="Proteomes" id="UP000464524"/>
    </source>
</evidence>
<dbReference type="EMBL" id="CP047656">
    <property type="protein sequence ID" value="QHJ10408.1"/>
    <property type="molecule type" value="Genomic_DNA"/>
</dbReference>
<gene>
    <name evidence="2" type="ORF">FX988_00620</name>
</gene>
<protein>
    <submittedName>
        <fullName evidence="2">Uncharacterized protein</fullName>
    </submittedName>
</protein>
<keyword evidence="1" id="KW-1133">Transmembrane helix</keyword>
<keyword evidence="1" id="KW-0812">Transmembrane</keyword>
<organism evidence="2 3">
    <name type="scientific">Paraglaciecola mesophila</name>
    <dbReference type="NCBI Taxonomy" id="197222"/>
    <lineage>
        <taxon>Bacteria</taxon>
        <taxon>Pseudomonadati</taxon>
        <taxon>Pseudomonadota</taxon>
        <taxon>Gammaproteobacteria</taxon>
        <taxon>Alteromonadales</taxon>
        <taxon>Alteromonadaceae</taxon>
        <taxon>Paraglaciecola</taxon>
    </lineage>
</organism>
<evidence type="ECO:0000256" key="1">
    <source>
        <dbReference type="SAM" id="Phobius"/>
    </source>
</evidence>
<feature type="transmembrane region" description="Helical" evidence="1">
    <location>
        <begin position="81"/>
        <end position="101"/>
    </location>
</feature>
<accession>A0A857JGT3</accession>
<keyword evidence="3" id="KW-1185">Reference proteome</keyword>
<feature type="transmembrane region" description="Helical" evidence="1">
    <location>
        <begin position="116"/>
        <end position="141"/>
    </location>
</feature>
<dbReference type="RefSeq" id="WP_160178288.1">
    <property type="nucleotide sequence ID" value="NZ_CP047656.1"/>
</dbReference>
<feature type="transmembrane region" description="Helical" evidence="1">
    <location>
        <begin position="5"/>
        <end position="29"/>
    </location>
</feature>
<dbReference type="KEGG" id="pmes:FX988_00620"/>
<name>A0A857JGT3_9ALTE</name>
<reference evidence="2 3" key="1">
    <citation type="submission" date="2019-12" db="EMBL/GenBank/DDBJ databases">
        <title>Genome sequencing and assembly of endphytes of Porphyra tenera.</title>
        <authorList>
            <person name="Park J.M."/>
            <person name="Shin R."/>
            <person name="Jo S.H."/>
        </authorList>
    </citation>
    <scope>NUCLEOTIDE SEQUENCE [LARGE SCALE GENOMIC DNA]</scope>
    <source>
        <strain evidence="2 3">GPM4</strain>
    </source>
</reference>
<dbReference type="Proteomes" id="UP000464524">
    <property type="component" value="Chromosome"/>
</dbReference>
<evidence type="ECO:0000313" key="2">
    <source>
        <dbReference type="EMBL" id="QHJ10408.1"/>
    </source>
</evidence>
<feature type="transmembrane region" description="Helical" evidence="1">
    <location>
        <begin position="49"/>
        <end position="69"/>
    </location>
</feature>